<keyword evidence="2" id="KW-1015">Disulfide bond</keyword>
<keyword evidence="4" id="KW-1185">Reference proteome</keyword>
<organism evidence="3 4">
    <name type="scientific">Hibiscus sabdariffa</name>
    <name type="common">roselle</name>
    <dbReference type="NCBI Taxonomy" id="183260"/>
    <lineage>
        <taxon>Eukaryota</taxon>
        <taxon>Viridiplantae</taxon>
        <taxon>Streptophyta</taxon>
        <taxon>Embryophyta</taxon>
        <taxon>Tracheophyta</taxon>
        <taxon>Spermatophyta</taxon>
        <taxon>Magnoliopsida</taxon>
        <taxon>eudicotyledons</taxon>
        <taxon>Gunneridae</taxon>
        <taxon>Pentapetalae</taxon>
        <taxon>rosids</taxon>
        <taxon>malvids</taxon>
        <taxon>Malvales</taxon>
        <taxon>Malvaceae</taxon>
        <taxon>Malvoideae</taxon>
        <taxon>Hibiscus</taxon>
    </lineage>
</organism>
<keyword evidence="1" id="KW-0732">Signal</keyword>
<evidence type="ECO:0000256" key="2">
    <source>
        <dbReference type="ARBA" id="ARBA00023157"/>
    </source>
</evidence>
<evidence type="ECO:0000256" key="1">
    <source>
        <dbReference type="ARBA" id="ARBA00022729"/>
    </source>
</evidence>
<name>A0ABR2FAM6_9ROSI</name>
<comment type="caution">
    <text evidence="3">The sequence shown here is derived from an EMBL/GenBank/DDBJ whole genome shotgun (WGS) entry which is preliminary data.</text>
</comment>
<gene>
    <name evidence="3" type="ORF">V6N12_063028</name>
</gene>
<dbReference type="SUPFAM" id="SSF51110">
    <property type="entry name" value="alpha-D-mannose-specific plant lectins"/>
    <property type="match status" value="1"/>
</dbReference>
<evidence type="ECO:0000313" key="4">
    <source>
        <dbReference type="Proteomes" id="UP001472677"/>
    </source>
</evidence>
<sequence length="164" mass="18425">MLDNGNLMQYPAVPYLNTDGIWYSYWQSATFGAGATVSLNLTGDGRLYLLNSTGVVKNLFEGLDTREETLYLMKLDTDGIFRIYSYKLNQNRNRSIIYESLQISALPRVYVVLMPIVLALNKELNVHARQDSVKYLNKTIPVLAVKGISPCKAARVMIGEINTP</sequence>
<protein>
    <submittedName>
        <fullName evidence="3">Uncharacterized protein</fullName>
    </submittedName>
</protein>
<dbReference type="InterPro" id="IPR036426">
    <property type="entry name" value="Bulb-type_lectin_dom_sf"/>
</dbReference>
<accession>A0ABR2FAM6</accession>
<dbReference type="Gene3D" id="2.90.10.10">
    <property type="entry name" value="Bulb-type lectin domain"/>
    <property type="match status" value="1"/>
</dbReference>
<reference evidence="3 4" key="1">
    <citation type="journal article" date="2024" name="G3 (Bethesda)">
        <title>Genome assembly of Hibiscus sabdariffa L. provides insights into metabolisms of medicinal natural products.</title>
        <authorList>
            <person name="Kim T."/>
        </authorList>
    </citation>
    <scope>NUCLEOTIDE SEQUENCE [LARGE SCALE GENOMIC DNA]</scope>
    <source>
        <strain evidence="3">TK-2024</strain>
        <tissue evidence="3">Old leaves</tissue>
    </source>
</reference>
<evidence type="ECO:0000313" key="3">
    <source>
        <dbReference type="EMBL" id="KAK8575353.1"/>
    </source>
</evidence>
<dbReference type="Proteomes" id="UP001472677">
    <property type="component" value="Unassembled WGS sequence"/>
</dbReference>
<proteinExistence type="predicted"/>
<dbReference type="EMBL" id="JBBPBM010000007">
    <property type="protein sequence ID" value="KAK8575353.1"/>
    <property type="molecule type" value="Genomic_DNA"/>
</dbReference>